<keyword evidence="4 7" id="KW-0547">Nucleotide-binding</keyword>
<dbReference type="InterPro" id="IPR000719">
    <property type="entry name" value="Prot_kinase_dom"/>
</dbReference>
<dbReference type="Gene3D" id="3.30.200.20">
    <property type="entry name" value="Phosphorylase Kinase, domain 1"/>
    <property type="match status" value="1"/>
</dbReference>
<dbReference type="EC" id="2.7.11.1" evidence="1"/>
<keyword evidence="5 9" id="KW-0418">Kinase</keyword>
<name>A0A5B9MG98_9BACT</name>
<feature type="domain" description="Protein kinase" evidence="8">
    <location>
        <begin position="137"/>
        <end position="397"/>
    </location>
</feature>
<dbReference type="Pfam" id="PF00069">
    <property type="entry name" value="Pkinase"/>
    <property type="match status" value="1"/>
</dbReference>
<dbReference type="InterPro" id="IPR011009">
    <property type="entry name" value="Kinase-like_dom_sf"/>
</dbReference>
<dbReference type="Gene3D" id="1.10.510.10">
    <property type="entry name" value="Transferase(Phosphotransferase) domain 1"/>
    <property type="match status" value="1"/>
</dbReference>
<gene>
    <name evidence="9" type="primary">prkC_15</name>
    <name evidence="9" type="ORF">Mal15_26700</name>
</gene>
<feature type="binding site" evidence="7">
    <location>
        <position position="166"/>
    </location>
    <ligand>
        <name>ATP</name>
        <dbReference type="ChEBI" id="CHEBI:30616"/>
    </ligand>
</feature>
<dbReference type="PROSITE" id="PS00107">
    <property type="entry name" value="PROTEIN_KINASE_ATP"/>
    <property type="match status" value="1"/>
</dbReference>
<dbReference type="KEGG" id="smam:Mal15_26700"/>
<dbReference type="SUPFAM" id="SSF48452">
    <property type="entry name" value="TPR-like"/>
    <property type="match status" value="1"/>
</dbReference>
<evidence type="ECO:0000256" key="6">
    <source>
        <dbReference type="ARBA" id="ARBA00022840"/>
    </source>
</evidence>
<sequence>MRYGECHLLICNVDLGWKSMTPEHRNETIDELFSEAIRLDRQGQMELLESSNLPDDIRREIEALLEAEREMKSEQQRDPDQTKGMVSVDAVGSETGEFSVSEQYPAGVTITDNLETPSAGTTDSIESAGRPSSIGKFRLLQLLGVGGYGQVWKAYDTVLDRFVALKIPRDDVSYRFNRKMVEREARAAAQFQHPNIVTIHEVIFYGDRALIASELIEGVTLSKSIAASSLAIKETAEICAKLADAIHYAHCRGVIHRDLKPSNILVDHSGEPHVTDFGLAKRELAHTTLSAQGNVLGTPTYMPPEQARGDSHTADSRSDIYSLGVILFQMLTSELPFRGDRQAVIQKVIYVDPPSPRSLKPDIPRDLETICLKCLQKSPSRRYQTAKELATDLELWLHKKPIHARPVTRLERGMRLCARYPLVSSMALAIVLLVSVSLITITSLWIRADRNEKAALRHLERRTANFEKTIQAVEVMLSRVIEREEPEFVGIQQDLLNEALHLYEQLVDTNGDDADSLIENARIKTRMGYLYDALEQPADALDAFRSSADQFETALAGTKQAATSEELAECYRSEARMLLEMSAEGQADWDAFETAIERAIEIDGAALPVAPDRRFSLVKSHNLCARMCVSRGDFERAEQEYFRTIKLLEDTKPDVSEPGVDTLSLIWNRHQLADMYCRQGKLDQSRQIHEELLQQRLQLQRVHPDGYRFHPSTVVHYPSPKQTFSIRRDLAASHRTLGQICEAENDDVGAEVHFRAAVELIDDVVKDYPHRRSHRDVKGGLHTRYSQILMRLGKRQEALDHCEIGLQSWSQAAADAPSESRLKVFASHHATAGSLAQQIKNHEAAMLHFVAALRFYSQLIDLVPEDPTMALASIRISLDLAELRRQSGDEGAASELVRQAVQWTESMKQIDQPDQTRLRAIESAERLLRKHAADQI</sequence>
<evidence type="ECO:0000259" key="8">
    <source>
        <dbReference type="PROSITE" id="PS50011"/>
    </source>
</evidence>
<dbReference type="PROSITE" id="PS50011">
    <property type="entry name" value="PROTEIN_KINASE_DOM"/>
    <property type="match status" value="1"/>
</dbReference>
<evidence type="ECO:0000256" key="2">
    <source>
        <dbReference type="ARBA" id="ARBA00022527"/>
    </source>
</evidence>
<keyword evidence="10" id="KW-1185">Reference proteome</keyword>
<keyword evidence="3 9" id="KW-0808">Transferase</keyword>
<dbReference type="GO" id="GO:0005524">
    <property type="term" value="F:ATP binding"/>
    <property type="evidence" value="ECO:0007669"/>
    <property type="project" value="UniProtKB-UniRule"/>
</dbReference>
<dbReference type="SUPFAM" id="SSF56112">
    <property type="entry name" value="Protein kinase-like (PK-like)"/>
    <property type="match status" value="1"/>
</dbReference>
<dbReference type="PANTHER" id="PTHR43289:SF6">
    <property type="entry name" value="SERINE_THREONINE-PROTEIN KINASE NEKL-3"/>
    <property type="match status" value="1"/>
</dbReference>
<dbReference type="InterPro" id="IPR011990">
    <property type="entry name" value="TPR-like_helical_dom_sf"/>
</dbReference>
<evidence type="ECO:0000256" key="4">
    <source>
        <dbReference type="ARBA" id="ARBA00022741"/>
    </source>
</evidence>
<evidence type="ECO:0000313" key="9">
    <source>
        <dbReference type="EMBL" id="QEF98615.1"/>
    </source>
</evidence>
<evidence type="ECO:0000256" key="3">
    <source>
        <dbReference type="ARBA" id="ARBA00022679"/>
    </source>
</evidence>
<dbReference type="InterPro" id="IPR019734">
    <property type="entry name" value="TPR_rpt"/>
</dbReference>
<dbReference type="GO" id="GO:0004674">
    <property type="term" value="F:protein serine/threonine kinase activity"/>
    <property type="evidence" value="ECO:0007669"/>
    <property type="project" value="UniProtKB-KW"/>
</dbReference>
<dbReference type="Gene3D" id="1.25.40.10">
    <property type="entry name" value="Tetratricopeptide repeat domain"/>
    <property type="match status" value="2"/>
</dbReference>
<dbReference type="InterPro" id="IPR008271">
    <property type="entry name" value="Ser/Thr_kinase_AS"/>
</dbReference>
<dbReference type="InterPro" id="IPR017441">
    <property type="entry name" value="Protein_kinase_ATP_BS"/>
</dbReference>
<evidence type="ECO:0000256" key="7">
    <source>
        <dbReference type="PROSITE-ProRule" id="PRU10141"/>
    </source>
</evidence>
<dbReference type="SMART" id="SM00028">
    <property type="entry name" value="TPR"/>
    <property type="match status" value="4"/>
</dbReference>
<dbReference type="AlphaFoldDB" id="A0A5B9MG98"/>
<dbReference type="CDD" id="cd14014">
    <property type="entry name" value="STKc_PknB_like"/>
    <property type="match status" value="1"/>
</dbReference>
<keyword evidence="2" id="KW-0723">Serine/threonine-protein kinase</keyword>
<keyword evidence="6 7" id="KW-0067">ATP-binding</keyword>
<organism evidence="9 10">
    <name type="scientific">Stieleria maiorica</name>
    <dbReference type="NCBI Taxonomy" id="2795974"/>
    <lineage>
        <taxon>Bacteria</taxon>
        <taxon>Pseudomonadati</taxon>
        <taxon>Planctomycetota</taxon>
        <taxon>Planctomycetia</taxon>
        <taxon>Pirellulales</taxon>
        <taxon>Pirellulaceae</taxon>
        <taxon>Stieleria</taxon>
    </lineage>
</organism>
<proteinExistence type="predicted"/>
<dbReference type="SMART" id="SM00220">
    <property type="entry name" value="S_TKc"/>
    <property type="match status" value="1"/>
</dbReference>
<reference evidence="9 10" key="1">
    <citation type="submission" date="2019-02" db="EMBL/GenBank/DDBJ databases">
        <title>Planctomycetal bacteria perform biofilm scaping via a novel small molecule.</title>
        <authorList>
            <person name="Jeske O."/>
            <person name="Boedeker C."/>
            <person name="Wiegand S."/>
            <person name="Breitling P."/>
            <person name="Kallscheuer N."/>
            <person name="Jogler M."/>
            <person name="Rohde M."/>
            <person name="Petersen J."/>
            <person name="Medema M.H."/>
            <person name="Surup F."/>
            <person name="Jogler C."/>
        </authorList>
    </citation>
    <scope>NUCLEOTIDE SEQUENCE [LARGE SCALE GENOMIC DNA]</scope>
    <source>
        <strain evidence="9 10">Mal15</strain>
    </source>
</reference>
<dbReference type="FunFam" id="1.10.510.10:FF:000021">
    <property type="entry name" value="Serine/threonine protein kinase"/>
    <property type="match status" value="1"/>
</dbReference>
<dbReference type="EMBL" id="CP036264">
    <property type="protein sequence ID" value="QEF98615.1"/>
    <property type="molecule type" value="Genomic_DNA"/>
</dbReference>
<evidence type="ECO:0000256" key="1">
    <source>
        <dbReference type="ARBA" id="ARBA00012513"/>
    </source>
</evidence>
<dbReference type="Proteomes" id="UP000321353">
    <property type="component" value="Chromosome"/>
</dbReference>
<evidence type="ECO:0000256" key="5">
    <source>
        <dbReference type="ARBA" id="ARBA00022777"/>
    </source>
</evidence>
<evidence type="ECO:0000313" key="10">
    <source>
        <dbReference type="Proteomes" id="UP000321353"/>
    </source>
</evidence>
<dbReference type="PANTHER" id="PTHR43289">
    <property type="entry name" value="MITOGEN-ACTIVATED PROTEIN KINASE KINASE KINASE 20-RELATED"/>
    <property type="match status" value="1"/>
</dbReference>
<accession>A0A5B9MG98</accession>
<protein>
    <recommendedName>
        <fullName evidence="1">non-specific serine/threonine protein kinase</fullName>
        <ecNumber evidence="1">2.7.11.1</ecNumber>
    </recommendedName>
</protein>
<dbReference type="PROSITE" id="PS00108">
    <property type="entry name" value="PROTEIN_KINASE_ST"/>
    <property type="match status" value="1"/>
</dbReference>